<comment type="caution">
    <text evidence="3">The sequence shown here is derived from an EMBL/GenBank/DDBJ whole genome shotgun (WGS) entry which is preliminary data.</text>
</comment>
<gene>
    <name evidence="3" type="ORF">C1S70_30220</name>
</gene>
<dbReference type="InterPro" id="IPR055259">
    <property type="entry name" value="YkvP/CgeB_Glyco_trans-like"/>
</dbReference>
<dbReference type="EMBL" id="POWG01000058">
    <property type="protein sequence ID" value="PNQ95166.1"/>
    <property type="molecule type" value="Genomic_DNA"/>
</dbReference>
<geneLocation type="plasmid" evidence="3">
    <name>p38unnamed</name>
</geneLocation>
<reference evidence="3 4" key="1">
    <citation type="submission" date="2018-01" db="EMBL/GenBank/DDBJ databases">
        <title>Whole genome sequence of Azospirillum brasilense REC3 isolated from strawberry roots.</title>
        <authorList>
            <person name="Fontana C.A."/>
            <person name="Salazar S.M."/>
            <person name="Bassi D."/>
            <person name="Puglisi E."/>
            <person name="Lovaisa N.C."/>
            <person name="Toffoli L.M."/>
            <person name="Pedraza R."/>
            <person name="Cocconcelli P.S."/>
        </authorList>
    </citation>
    <scope>NUCLEOTIDE SEQUENCE [LARGE SCALE GENOMIC DNA]</scope>
    <source>
        <strain evidence="3 4">REC3</strain>
        <plasmid evidence="3">p38unnamed</plasmid>
    </source>
</reference>
<sequence>MAIALDGMGWEHRTVNTVEELEAFAPDAALCLHPQAVPKMTAVPSLACHWNPPSIFRNAPDALPNEVSHDAFLTAGPAVERRLRDILWGTGRPIVTTPMYPSSQGWALTPTLDAGSRFFYVGSNWDGNRFPALLEILARRGMLAVHGQEERWKHLAHAFMGSLPFDGRSVIERAHACGMGLCLHLPAHFETGIPNMRIFELCAAGALTVADRHPFILEHFGDTILYVDTTLGEETTAEQILAHGDWARSHSAVARDMARSAQAIFLERFSLDRLFAPLPDLLSGIRSEAGYHRARRGLLPISVVLPIGEGGVAEARERLDTLAAQTALPAEIVVAGHGAAALTRTVPGALANVLCAVELPAGHPEGSALWAGALASSQRWVTWLPDGARPFPEHLAALYDAAALWPDVCAVHADVLEPDPLFRDSSHGDVPFTQPERPWRLTEENRHPHPAGILVTRERLDPLLRADPGLGAGMAWLLAQRLAAGGRIIASRKVTIRARSRIQLLPEELKRLEHFDLLQPQPAAPGTGSVQPSSLPWTGQSDLNPQAVEPLARLLEPRDFASLPRDRNVYIYGASRGGRLLQLELAKWEHLSVVCFLDSHRRGEAWGLPVYLPEDLLASDIAAGVVVIANQYVAACVERLSRVFPDCTNNFSLYNAYPYIHRHRLAESKLA</sequence>
<feature type="compositionally biased region" description="Polar residues" evidence="1">
    <location>
        <begin position="528"/>
        <end position="541"/>
    </location>
</feature>
<accession>A0A2K1FRK7</accession>
<evidence type="ECO:0000256" key="1">
    <source>
        <dbReference type="SAM" id="MobiDB-lite"/>
    </source>
</evidence>
<feature type="region of interest" description="Disordered" evidence="1">
    <location>
        <begin position="520"/>
        <end position="541"/>
    </location>
</feature>
<evidence type="ECO:0000313" key="3">
    <source>
        <dbReference type="EMBL" id="PNQ95166.1"/>
    </source>
</evidence>
<dbReference type="Pfam" id="PF13524">
    <property type="entry name" value="Glyco_trans_1_2"/>
    <property type="match status" value="1"/>
</dbReference>
<dbReference type="Proteomes" id="UP000236268">
    <property type="component" value="Unassembled WGS sequence"/>
</dbReference>
<dbReference type="AlphaFoldDB" id="A0A2K1FRK7"/>
<organism evidence="3 4">
    <name type="scientific">Azospirillum argentinense</name>
    <dbReference type="NCBI Taxonomy" id="2970906"/>
    <lineage>
        <taxon>Bacteria</taxon>
        <taxon>Pseudomonadati</taxon>
        <taxon>Pseudomonadota</taxon>
        <taxon>Alphaproteobacteria</taxon>
        <taxon>Rhodospirillales</taxon>
        <taxon>Azospirillaceae</taxon>
        <taxon>Azospirillum</taxon>
    </lineage>
</organism>
<evidence type="ECO:0000259" key="2">
    <source>
        <dbReference type="Pfam" id="PF13524"/>
    </source>
</evidence>
<protein>
    <recommendedName>
        <fullName evidence="2">Spore protein YkvP/CgeB glycosyl transferase-like domain-containing protein</fullName>
    </recommendedName>
</protein>
<proteinExistence type="predicted"/>
<name>A0A2K1FRK7_9PROT</name>
<dbReference type="InterPro" id="IPR029044">
    <property type="entry name" value="Nucleotide-diphossugar_trans"/>
</dbReference>
<keyword evidence="3" id="KW-0614">Plasmid</keyword>
<dbReference type="SUPFAM" id="SSF53448">
    <property type="entry name" value="Nucleotide-diphospho-sugar transferases"/>
    <property type="match status" value="1"/>
</dbReference>
<feature type="domain" description="Spore protein YkvP/CgeB glycosyl transferase-like" evidence="2">
    <location>
        <begin position="134"/>
        <end position="273"/>
    </location>
</feature>
<evidence type="ECO:0000313" key="4">
    <source>
        <dbReference type="Proteomes" id="UP000236268"/>
    </source>
</evidence>